<dbReference type="RefSeq" id="WP_377931666.1">
    <property type="nucleotide sequence ID" value="NZ_JBHUMF010000001.1"/>
</dbReference>
<dbReference type="Gene3D" id="3.60.70.12">
    <property type="entry name" value="L-amino peptidase D-ALA esterase/amidase"/>
    <property type="match status" value="1"/>
</dbReference>
<protein>
    <submittedName>
        <fullName evidence="2">P1 family peptidase</fullName>
    </submittedName>
</protein>
<name>A0ABW5RL28_9BACI</name>
<dbReference type="PANTHER" id="PTHR36512:SF3">
    <property type="entry name" value="BLR5678 PROTEIN"/>
    <property type="match status" value="1"/>
</dbReference>
<dbReference type="PANTHER" id="PTHR36512">
    <property type="entry name" value="D-AMINOPEPTIDASE"/>
    <property type="match status" value="1"/>
</dbReference>
<sequence length="361" mass="39485">MVLTRKRLRELGKSIGKYKTGEYNSITDVEGVKVGHCTLREDRDDTTIRTGVTAILPHSGNLFREKVFASSHVINGFGKTAGTIQINELGLLESPIMLTNTLSVGDVLQGTVQYMLEKTPEIGDTAGTVNAVVGECNDGYLNDIRGLHVGREHVKKAIESAKSGVVEEGCVGAGTGMLCLGFKGGVGTSSRIHLFGQEKYTVGALVVTNFGQRKDLRIPTVSDETSEKQLPDGSIMIILATDAPLNDRQLERLAKRASFGLSRTGSYATHGSGDIVISFSTAHKVPHQPSTNENTMSYNFLREDGKYISQLFEMTVDTVEEAIWNSLCKAETITGRKGRTVEAFPYELLDDWNFFNEVRKK</sequence>
<comment type="similarity">
    <text evidence="1">Belongs to the peptidase S58 family.</text>
</comment>
<reference evidence="3" key="1">
    <citation type="journal article" date="2019" name="Int. J. Syst. Evol. Microbiol.">
        <title>The Global Catalogue of Microorganisms (GCM) 10K type strain sequencing project: providing services to taxonomists for standard genome sequencing and annotation.</title>
        <authorList>
            <consortium name="The Broad Institute Genomics Platform"/>
            <consortium name="The Broad Institute Genome Sequencing Center for Infectious Disease"/>
            <person name="Wu L."/>
            <person name="Ma J."/>
        </authorList>
    </citation>
    <scope>NUCLEOTIDE SEQUENCE [LARGE SCALE GENOMIC DNA]</scope>
    <source>
        <strain evidence="3">KCTC 3913</strain>
    </source>
</reference>
<evidence type="ECO:0000313" key="2">
    <source>
        <dbReference type="EMBL" id="MFD2679217.1"/>
    </source>
</evidence>
<gene>
    <name evidence="2" type="ORF">ACFSUL_00475</name>
</gene>
<evidence type="ECO:0000256" key="1">
    <source>
        <dbReference type="ARBA" id="ARBA00007068"/>
    </source>
</evidence>
<dbReference type="Pfam" id="PF03576">
    <property type="entry name" value="Peptidase_S58"/>
    <property type="match status" value="1"/>
</dbReference>
<keyword evidence="3" id="KW-1185">Reference proteome</keyword>
<dbReference type="Proteomes" id="UP001597506">
    <property type="component" value="Unassembled WGS sequence"/>
</dbReference>
<accession>A0ABW5RL28</accession>
<organism evidence="2 3">
    <name type="scientific">Bacillus seohaeanensis</name>
    <dbReference type="NCBI Taxonomy" id="284580"/>
    <lineage>
        <taxon>Bacteria</taxon>
        <taxon>Bacillati</taxon>
        <taxon>Bacillota</taxon>
        <taxon>Bacilli</taxon>
        <taxon>Bacillales</taxon>
        <taxon>Bacillaceae</taxon>
        <taxon>Bacillus</taxon>
    </lineage>
</organism>
<dbReference type="CDD" id="cd02253">
    <property type="entry name" value="DmpA"/>
    <property type="match status" value="1"/>
</dbReference>
<comment type="caution">
    <text evidence="2">The sequence shown here is derived from an EMBL/GenBank/DDBJ whole genome shotgun (WGS) entry which is preliminary data.</text>
</comment>
<dbReference type="InterPro" id="IPR005321">
    <property type="entry name" value="Peptidase_S58_DmpA"/>
</dbReference>
<evidence type="ECO:0000313" key="3">
    <source>
        <dbReference type="Proteomes" id="UP001597506"/>
    </source>
</evidence>
<proteinExistence type="inferred from homology"/>
<dbReference type="InterPro" id="IPR016117">
    <property type="entry name" value="ArgJ-like_dom_sf"/>
</dbReference>
<dbReference type="EMBL" id="JBHUMF010000001">
    <property type="protein sequence ID" value="MFD2679217.1"/>
    <property type="molecule type" value="Genomic_DNA"/>
</dbReference>
<dbReference type="SUPFAM" id="SSF56266">
    <property type="entry name" value="DmpA/ArgJ-like"/>
    <property type="match status" value="1"/>
</dbReference>